<evidence type="ECO:0000313" key="3">
    <source>
        <dbReference type="EMBL" id="KAG5402826.1"/>
    </source>
</evidence>
<dbReference type="Gene3D" id="1.10.287.1490">
    <property type="match status" value="1"/>
</dbReference>
<feature type="compositionally biased region" description="Polar residues" evidence="2">
    <location>
        <begin position="20"/>
        <end position="41"/>
    </location>
</feature>
<evidence type="ECO:0000313" key="4">
    <source>
        <dbReference type="Proteomes" id="UP000823674"/>
    </source>
</evidence>
<proteinExistence type="predicted"/>
<organism evidence="3 4">
    <name type="scientific">Brassica rapa subsp. trilocularis</name>
    <dbReference type="NCBI Taxonomy" id="1813537"/>
    <lineage>
        <taxon>Eukaryota</taxon>
        <taxon>Viridiplantae</taxon>
        <taxon>Streptophyta</taxon>
        <taxon>Embryophyta</taxon>
        <taxon>Tracheophyta</taxon>
        <taxon>Spermatophyta</taxon>
        <taxon>Magnoliopsida</taxon>
        <taxon>eudicotyledons</taxon>
        <taxon>Gunneridae</taxon>
        <taxon>Pentapetalae</taxon>
        <taxon>rosids</taxon>
        <taxon>malvids</taxon>
        <taxon>Brassicales</taxon>
        <taxon>Brassicaceae</taxon>
        <taxon>Brassiceae</taxon>
        <taxon>Brassica</taxon>
    </lineage>
</organism>
<keyword evidence="1" id="KW-0175">Coiled coil</keyword>
<feature type="compositionally biased region" description="Basic and acidic residues" evidence="2">
    <location>
        <begin position="7"/>
        <end position="16"/>
    </location>
</feature>
<sequence>MNTFMDSPREETRLEISGDSCENSLEEFSSGLDQGASSPVTPESDRLHAALSFGNGSSDVSPNHESDSSYSELDSEAEAFYSSLNHQLVSSGTMDGLELGEKPMSYSELVKKLGQFEEELRTKSLKLQESEQEIEKLKGEAEKRDYDALLAELEAARREIETKDADIETEKRRALEMQGQVVDLESQLSDLRFNVGNVVDELHASKECLAAADAEISKLSTEKTKLESDVSSFLEKQTFLEDQIKRSDAEKMEMKSNEVKLEAEINALKTDLASRDERIEALNKDFDKHKLRYDMLMAERDGVCAEVDNLKAEMRARDIQIKQMEERVNQLVSESGNAKNTVEELREMVKELEKQAELQRNAISEGEEEKREAIRQLCYSLDHYKSGYRQLVRFLSGNKKQHQATMVV</sequence>
<dbReference type="PANTHER" id="PTHR47357">
    <property type="entry name" value="COP1-INTERACTIVE PROTEIN 1"/>
    <property type="match status" value="1"/>
</dbReference>
<feature type="region of interest" description="Disordered" evidence="2">
    <location>
        <begin position="1"/>
        <end position="75"/>
    </location>
</feature>
<protein>
    <recommendedName>
        <fullName evidence="5">NAB domain-containing protein</fullName>
    </recommendedName>
</protein>
<reference evidence="3 4" key="1">
    <citation type="submission" date="2021-03" db="EMBL/GenBank/DDBJ databases">
        <authorList>
            <person name="King G.J."/>
            <person name="Bancroft I."/>
            <person name="Baten A."/>
            <person name="Bloomfield J."/>
            <person name="Borpatragohain P."/>
            <person name="He Z."/>
            <person name="Irish N."/>
            <person name="Irwin J."/>
            <person name="Liu K."/>
            <person name="Mauleon R.P."/>
            <person name="Moore J."/>
            <person name="Morris R."/>
            <person name="Ostergaard L."/>
            <person name="Wang B."/>
            <person name="Wells R."/>
        </authorList>
    </citation>
    <scope>NUCLEOTIDE SEQUENCE [LARGE SCALE GENOMIC DNA]</scope>
    <source>
        <strain evidence="3">R-o-18</strain>
        <tissue evidence="3">Leaf</tissue>
    </source>
</reference>
<dbReference type="EMBL" id="JADBGQ010000003">
    <property type="protein sequence ID" value="KAG5402826.1"/>
    <property type="molecule type" value="Genomic_DNA"/>
</dbReference>
<evidence type="ECO:0000256" key="1">
    <source>
        <dbReference type="SAM" id="Coils"/>
    </source>
</evidence>
<comment type="caution">
    <text evidence="3">The sequence shown here is derived from an EMBL/GenBank/DDBJ whole genome shotgun (WGS) entry which is preliminary data.</text>
</comment>
<dbReference type="Proteomes" id="UP000823674">
    <property type="component" value="Chromosome A03"/>
</dbReference>
<gene>
    <name evidence="3" type="primary">A03p002240.1_BraROA</name>
    <name evidence="3" type="ORF">IGI04_008945</name>
</gene>
<feature type="coiled-coil region" evidence="1">
    <location>
        <begin position="113"/>
        <end position="376"/>
    </location>
</feature>
<accession>A0ABQ7MVV9</accession>
<evidence type="ECO:0008006" key="5">
    <source>
        <dbReference type="Google" id="ProtNLM"/>
    </source>
</evidence>
<evidence type="ECO:0000256" key="2">
    <source>
        <dbReference type="SAM" id="MobiDB-lite"/>
    </source>
</evidence>
<keyword evidence="4" id="KW-1185">Reference proteome</keyword>
<dbReference type="PANTHER" id="PTHR47357:SF1">
    <property type="entry name" value="SPINDLE POLE BODY COMPONENT 110"/>
    <property type="match status" value="1"/>
</dbReference>
<name>A0ABQ7MVV9_BRACM</name>